<dbReference type="EMBL" id="HBED01022330">
    <property type="protein sequence ID" value="CAD8312374.1"/>
    <property type="molecule type" value="Transcribed_RNA"/>
</dbReference>
<protein>
    <recommendedName>
        <fullName evidence="3">Fatty acid hydroxylase domain-containing protein</fullName>
    </recommendedName>
</protein>
<gene>
    <name evidence="2" type="ORF">TDUB1175_LOCUS11163</name>
</gene>
<feature type="transmembrane region" description="Helical" evidence="1">
    <location>
        <begin position="177"/>
        <end position="201"/>
    </location>
</feature>
<evidence type="ECO:0000313" key="2">
    <source>
        <dbReference type="EMBL" id="CAD8312374.1"/>
    </source>
</evidence>
<feature type="transmembrane region" description="Helical" evidence="1">
    <location>
        <begin position="9"/>
        <end position="28"/>
    </location>
</feature>
<proteinExistence type="predicted"/>
<evidence type="ECO:0000256" key="1">
    <source>
        <dbReference type="SAM" id="Phobius"/>
    </source>
</evidence>
<sequence length="451" mass="51559">MIRTIRSSLTALTTGNIVLFCFYLSHLFEPYFRLPKELYDDACLAKRMGKKEEFALVVDKSFVDGYNRDIDDMKEYIKRLWGASAHVDYRVKQTLFWIVRFATIAAAFYTSNNYQDKALHQVLLVSLLQFAILPYSLSVALGYGLETVFVLYTGHALVMPILTASTSVLVPEPYNIAVMISPTFLATFLILDQLLCVYTLFKTPVGPVEKLPAKRIWQSVWYGFLNCKTYYLILLPLSYGTKIAIIPWLVDYFLGLSNLITKRTMTYWTVLFYHAHRVGHIPIVYPDAHRFHHHLHDSTSFDAHIFGSGAPEEWLILVSDICIARFLKIMPASLGPSVLAVSWYNKWGFHARKANPDDDGDNFHVNHHSLHVKNLGITYPYDLLMGTAMKSKVTWAGYEIFREETKDGKSYKLCFVPLANDENGQFKKLKRQSLSMSGVDFSGLDEGYLSQ</sequence>
<organism evidence="2">
    <name type="scientific">Pseudictyota dubia</name>
    <dbReference type="NCBI Taxonomy" id="2749911"/>
    <lineage>
        <taxon>Eukaryota</taxon>
        <taxon>Sar</taxon>
        <taxon>Stramenopiles</taxon>
        <taxon>Ochrophyta</taxon>
        <taxon>Bacillariophyta</taxon>
        <taxon>Mediophyceae</taxon>
        <taxon>Biddulphiophycidae</taxon>
        <taxon>Eupodiscales</taxon>
        <taxon>Odontellaceae</taxon>
        <taxon>Pseudictyota</taxon>
    </lineage>
</organism>
<feature type="transmembrane region" description="Helical" evidence="1">
    <location>
        <begin position="230"/>
        <end position="254"/>
    </location>
</feature>
<keyword evidence="1" id="KW-1133">Transmembrane helix</keyword>
<dbReference type="AlphaFoldDB" id="A0A7R9W3T3"/>
<feature type="transmembrane region" description="Helical" evidence="1">
    <location>
        <begin position="149"/>
        <end position="170"/>
    </location>
</feature>
<keyword evidence="1" id="KW-0812">Transmembrane</keyword>
<keyword evidence="1" id="KW-0472">Membrane</keyword>
<name>A0A7R9W3T3_9STRA</name>
<reference evidence="2" key="1">
    <citation type="submission" date="2021-01" db="EMBL/GenBank/DDBJ databases">
        <authorList>
            <person name="Corre E."/>
            <person name="Pelletier E."/>
            <person name="Niang G."/>
            <person name="Scheremetjew M."/>
            <person name="Finn R."/>
            <person name="Kale V."/>
            <person name="Holt S."/>
            <person name="Cochrane G."/>
            <person name="Meng A."/>
            <person name="Brown T."/>
            <person name="Cohen L."/>
        </authorList>
    </citation>
    <scope>NUCLEOTIDE SEQUENCE</scope>
    <source>
        <strain evidence="2">CCMP147</strain>
    </source>
</reference>
<accession>A0A7R9W3T3</accession>
<feature type="transmembrane region" description="Helical" evidence="1">
    <location>
        <begin position="122"/>
        <end position="143"/>
    </location>
</feature>
<evidence type="ECO:0008006" key="3">
    <source>
        <dbReference type="Google" id="ProtNLM"/>
    </source>
</evidence>